<protein>
    <submittedName>
        <fullName evidence="1">Uncharacterized protein</fullName>
    </submittedName>
</protein>
<dbReference type="AlphaFoldDB" id="A0A381UXL1"/>
<evidence type="ECO:0000313" key="1">
    <source>
        <dbReference type="EMBL" id="SVA31703.1"/>
    </source>
</evidence>
<name>A0A381UXL1_9ZZZZ</name>
<feature type="non-terminal residue" evidence="1">
    <location>
        <position position="217"/>
    </location>
</feature>
<organism evidence="1">
    <name type="scientific">marine metagenome</name>
    <dbReference type="NCBI Taxonomy" id="408172"/>
    <lineage>
        <taxon>unclassified sequences</taxon>
        <taxon>metagenomes</taxon>
        <taxon>ecological metagenomes</taxon>
    </lineage>
</organism>
<accession>A0A381UXL1</accession>
<dbReference type="EMBL" id="UINC01007153">
    <property type="protein sequence ID" value="SVA31703.1"/>
    <property type="molecule type" value="Genomic_DNA"/>
</dbReference>
<sequence length="217" mass="22136">MSDPNLMNNRAGEVWAESGFGDDEGTAGTVLKYPLSLGEVHTDTQNFILFHAKPGGPRNRGRAAELGASDIALHIPPGSMKTKFTGNFTPLTGGAIYESHGATMGAGMTGAAVASTLARRFKGVAAVVGVLAGIGMKVVGGGLKKGESIQSAIAKGVEDMPDEAKDFASSVGALAVANFGGSLQPVSATAGVGINPHIAMIYQGPGAFRTHDMTFDF</sequence>
<gene>
    <name evidence="1" type="ORF">METZ01_LOCUS84557</name>
</gene>
<reference evidence="1" key="1">
    <citation type="submission" date="2018-05" db="EMBL/GenBank/DDBJ databases">
        <authorList>
            <person name="Lanie J.A."/>
            <person name="Ng W.-L."/>
            <person name="Kazmierczak K.M."/>
            <person name="Andrzejewski T.M."/>
            <person name="Davidsen T.M."/>
            <person name="Wayne K.J."/>
            <person name="Tettelin H."/>
            <person name="Glass J.I."/>
            <person name="Rusch D."/>
            <person name="Podicherti R."/>
            <person name="Tsui H.-C.T."/>
            <person name="Winkler M.E."/>
        </authorList>
    </citation>
    <scope>NUCLEOTIDE SEQUENCE</scope>
</reference>
<proteinExistence type="predicted"/>